<proteinExistence type="predicted"/>
<keyword evidence="3" id="KW-1185">Reference proteome</keyword>
<evidence type="ECO:0000313" key="3">
    <source>
        <dbReference type="Proteomes" id="UP000235145"/>
    </source>
</evidence>
<accession>A0A9R1VQI3</accession>
<gene>
    <name evidence="2" type="ORF">LSAT_V11C400180820</name>
</gene>
<feature type="region of interest" description="Disordered" evidence="1">
    <location>
        <begin position="1"/>
        <end position="41"/>
    </location>
</feature>
<comment type="caution">
    <text evidence="2">The sequence shown here is derived from an EMBL/GenBank/DDBJ whole genome shotgun (WGS) entry which is preliminary data.</text>
</comment>
<dbReference type="Proteomes" id="UP000235145">
    <property type="component" value="Unassembled WGS sequence"/>
</dbReference>
<evidence type="ECO:0000256" key="1">
    <source>
        <dbReference type="SAM" id="MobiDB-lite"/>
    </source>
</evidence>
<sequence length="107" mass="11857">MNRGKSEGSSALLPVPRLSQTTKKAEENKAHRRFAGKSMKMKGTWKTKKKVEVGLSQPAAPSKAIQYVTGGQVCPAQMIQWMILVRFQFYWKGITNSNSVGITEVDA</sequence>
<organism evidence="2 3">
    <name type="scientific">Lactuca sativa</name>
    <name type="common">Garden lettuce</name>
    <dbReference type="NCBI Taxonomy" id="4236"/>
    <lineage>
        <taxon>Eukaryota</taxon>
        <taxon>Viridiplantae</taxon>
        <taxon>Streptophyta</taxon>
        <taxon>Embryophyta</taxon>
        <taxon>Tracheophyta</taxon>
        <taxon>Spermatophyta</taxon>
        <taxon>Magnoliopsida</taxon>
        <taxon>eudicotyledons</taxon>
        <taxon>Gunneridae</taxon>
        <taxon>Pentapetalae</taxon>
        <taxon>asterids</taxon>
        <taxon>campanulids</taxon>
        <taxon>Asterales</taxon>
        <taxon>Asteraceae</taxon>
        <taxon>Cichorioideae</taxon>
        <taxon>Cichorieae</taxon>
        <taxon>Lactucinae</taxon>
        <taxon>Lactuca</taxon>
    </lineage>
</organism>
<feature type="compositionally biased region" description="Basic residues" evidence="1">
    <location>
        <begin position="30"/>
        <end position="41"/>
    </location>
</feature>
<protein>
    <submittedName>
        <fullName evidence="2">Uncharacterized protein</fullName>
    </submittedName>
</protein>
<reference evidence="2 3" key="1">
    <citation type="journal article" date="2017" name="Nat. Commun.">
        <title>Genome assembly with in vitro proximity ligation data and whole-genome triplication in lettuce.</title>
        <authorList>
            <person name="Reyes-Chin-Wo S."/>
            <person name="Wang Z."/>
            <person name="Yang X."/>
            <person name="Kozik A."/>
            <person name="Arikit S."/>
            <person name="Song C."/>
            <person name="Xia L."/>
            <person name="Froenicke L."/>
            <person name="Lavelle D.O."/>
            <person name="Truco M.J."/>
            <person name="Xia R."/>
            <person name="Zhu S."/>
            <person name="Xu C."/>
            <person name="Xu H."/>
            <person name="Xu X."/>
            <person name="Cox K."/>
            <person name="Korf I."/>
            <person name="Meyers B.C."/>
            <person name="Michelmore R.W."/>
        </authorList>
    </citation>
    <scope>NUCLEOTIDE SEQUENCE [LARGE SCALE GENOMIC DNA]</scope>
    <source>
        <strain evidence="3">cv. Salinas</strain>
        <tissue evidence="2">Seedlings</tissue>
    </source>
</reference>
<dbReference type="EMBL" id="NBSK02000004">
    <property type="protein sequence ID" value="KAJ0209609.1"/>
    <property type="molecule type" value="Genomic_DNA"/>
</dbReference>
<dbReference type="AlphaFoldDB" id="A0A9R1VQI3"/>
<name>A0A9R1VQI3_LACSA</name>
<evidence type="ECO:0000313" key="2">
    <source>
        <dbReference type="EMBL" id="KAJ0209609.1"/>
    </source>
</evidence>